<accession>A0ABX2I6N3</accession>
<evidence type="ECO:0000313" key="3">
    <source>
        <dbReference type="EMBL" id="NSJ85964.1"/>
    </source>
</evidence>
<gene>
    <name evidence="3" type="ORF">G5A70_07220</name>
</gene>
<dbReference type="EMBL" id="JAAITA010000007">
    <property type="protein sequence ID" value="NSJ85964.1"/>
    <property type="molecule type" value="Genomic_DNA"/>
</dbReference>
<feature type="domain" description="DUF4367" evidence="2">
    <location>
        <begin position="196"/>
        <end position="308"/>
    </location>
</feature>
<keyword evidence="4" id="KW-1185">Reference proteome</keyword>
<dbReference type="Proteomes" id="UP000822142">
    <property type="component" value="Unassembled WGS sequence"/>
</dbReference>
<dbReference type="RefSeq" id="WP_173748989.1">
    <property type="nucleotide sequence ID" value="NZ_JAAITA010000007.1"/>
</dbReference>
<comment type="caution">
    <text evidence="3">The sequence shown here is derived from an EMBL/GenBank/DDBJ whole genome shotgun (WGS) entry which is preliminary data.</text>
</comment>
<dbReference type="InterPro" id="IPR025377">
    <property type="entry name" value="DUF4367"/>
</dbReference>
<dbReference type="Pfam" id="PF14285">
    <property type="entry name" value="DUF4367"/>
    <property type="match status" value="1"/>
</dbReference>
<evidence type="ECO:0000259" key="2">
    <source>
        <dbReference type="Pfam" id="PF14285"/>
    </source>
</evidence>
<keyword evidence="1" id="KW-1133">Transmembrane helix</keyword>
<protein>
    <submittedName>
        <fullName evidence="3">DUF4367 domain-containing protein</fullName>
    </submittedName>
</protein>
<evidence type="ECO:0000256" key="1">
    <source>
        <dbReference type="SAM" id="Phobius"/>
    </source>
</evidence>
<feature type="transmembrane region" description="Helical" evidence="1">
    <location>
        <begin position="123"/>
        <end position="142"/>
    </location>
</feature>
<evidence type="ECO:0000313" key="4">
    <source>
        <dbReference type="Proteomes" id="UP000822142"/>
    </source>
</evidence>
<name>A0ABX2I6N3_BLAHA</name>
<sequence>MGKLKENKNDKISSLPRELSDEEFNQWIHGRFLEEAADIEKELDSIPDSEDWKPTEEKFQRLMSKAREQGFFTEADNSASNVNVDDREKSTKEEKLREEKLNMEKKKDRNVYRKEKGYWRRRVMKYAAYAAVTLIGIFGVSMSSEANRTYVMQEVNRLVGNDVSTKVNNSDVVQSNRTEAEAFKNIEDTFGITLPQLFYKPSGLKYEICSIDAEAQIAIFQYNYNGELISWLIYASDKQSSKLSSGDSGRYVDSIVSTLTPNLEVKLWEIEENDEKNTYMLQWKYKNVYYEVLGKISVEEMKKIAEKIMY</sequence>
<reference evidence="3 4" key="1">
    <citation type="journal article" date="2020" name="Cell Host Microbe">
        <title>Functional and Genomic Variation between Human-Derived Isolates of Lachnospiraceae Reveals Inter- and Intra-Species Diversity.</title>
        <authorList>
            <person name="Sorbara M.T."/>
            <person name="Littmann E.R."/>
            <person name="Fontana E."/>
            <person name="Moody T.U."/>
            <person name="Kohout C.E."/>
            <person name="Gjonbalaj M."/>
            <person name="Eaton V."/>
            <person name="Seok R."/>
            <person name="Leiner I.M."/>
            <person name="Pamer E.G."/>
        </authorList>
    </citation>
    <scope>NUCLEOTIDE SEQUENCE [LARGE SCALE GENOMIC DNA]</scope>
    <source>
        <strain evidence="3 4">MSK.15.26</strain>
    </source>
</reference>
<keyword evidence="1" id="KW-0812">Transmembrane</keyword>
<organism evidence="3 4">
    <name type="scientific">Blautia hansenii</name>
    <name type="common">Ruminococcus hansenii</name>
    <dbReference type="NCBI Taxonomy" id="1322"/>
    <lineage>
        <taxon>Bacteria</taxon>
        <taxon>Bacillati</taxon>
        <taxon>Bacillota</taxon>
        <taxon>Clostridia</taxon>
        <taxon>Lachnospirales</taxon>
        <taxon>Lachnospiraceae</taxon>
        <taxon>Blautia</taxon>
    </lineage>
</organism>
<keyword evidence="1" id="KW-0472">Membrane</keyword>
<proteinExistence type="predicted"/>